<feature type="transmembrane region" description="Helical" evidence="1">
    <location>
        <begin position="6"/>
        <end position="26"/>
    </location>
</feature>
<dbReference type="EMBL" id="AP024169">
    <property type="protein sequence ID" value="BCN30579.1"/>
    <property type="molecule type" value="Genomic_DNA"/>
</dbReference>
<keyword evidence="1" id="KW-0472">Membrane</keyword>
<keyword evidence="3" id="KW-1185">Reference proteome</keyword>
<accession>A0A7R7EKS0</accession>
<evidence type="ECO:0008006" key="4">
    <source>
        <dbReference type="Google" id="ProtNLM"/>
    </source>
</evidence>
<proteinExistence type="predicted"/>
<dbReference type="Proteomes" id="UP000595897">
    <property type="component" value="Chromosome"/>
</dbReference>
<dbReference type="RefSeq" id="WP_271715789.1">
    <property type="nucleotide sequence ID" value="NZ_AP024169.1"/>
</dbReference>
<sequence>MVETIFNIVFASIITIYVVYLLLLLFKFINYKNKANKKIIRISPKSNIIVIYLLMGVSILNVFDLVETHHMYILYTIGLMVICMVELLSRCYLLFEENLVHIGFKKYNICDLYLKGYQDKGNYVILFYQRIDSNRPIKIVASQETSKVLEEEKQKYKTIRYY</sequence>
<dbReference type="KEGG" id="ahb:bsdtb5_18740"/>
<gene>
    <name evidence="2" type="ORF">bsdtb5_18740</name>
</gene>
<keyword evidence="1" id="KW-1133">Transmembrane helix</keyword>
<dbReference type="AlphaFoldDB" id="A0A7R7EKS0"/>
<evidence type="ECO:0000313" key="2">
    <source>
        <dbReference type="EMBL" id="BCN30579.1"/>
    </source>
</evidence>
<evidence type="ECO:0000256" key="1">
    <source>
        <dbReference type="SAM" id="Phobius"/>
    </source>
</evidence>
<reference evidence="2 3" key="1">
    <citation type="submission" date="2020-11" db="EMBL/GenBank/DDBJ databases">
        <title>Draft genome sequencing of a Lachnospiraceae strain isolated from anoxic soil subjected to BSD treatment.</title>
        <authorList>
            <person name="Uek A."/>
            <person name="Tonouchi A."/>
        </authorList>
    </citation>
    <scope>NUCLEOTIDE SEQUENCE [LARGE SCALE GENOMIC DNA]</scope>
    <source>
        <strain evidence="2 3">TB5</strain>
    </source>
</reference>
<keyword evidence="1" id="KW-0812">Transmembrane</keyword>
<feature type="transmembrane region" description="Helical" evidence="1">
    <location>
        <begin position="72"/>
        <end position="95"/>
    </location>
</feature>
<name>A0A7R7EKS0_9FIRM</name>
<protein>
    <recommendedName>
        <fullName evidence="4">DUF5673 domain-containing protein</fullName>
    </recommendedName>
</protein>
<feature type="transmembrane region" description="Helical" evidence="1">
    <location>
        <begin position="47"/>
        <end position="66"/>
    </location>
</feature>
<organism evidence="2 3">
    <name type="scientific">Anaeromicropila herbilytica</name>
    <dbReference type="NCBI Taxonomy" id="2785025"/>
    <lineage>
        <taxon>Bacteria</taxon>
        <taxon>Bacillati</taxon>
        <taxon>Bacillota</taxon>
        <taxon>Clostridia</taxon>
        <taxon>Lachnospirales</taxon>
        <taxon>Lachnospiraceae</taxon>
        <taxon>Anaeromicropila</taxon>
    </lineage>
</organism>
<evidence type="ECO:0000313" key="3">
    <source>
        <dbReference type="Proteomes" id="UP000595897"/>
    </source>
</evidence>